<feature type="region of interest" description="Disordered" evidence="1">
    <location>
        <begin position="112"/>
        <end position="141"/>
    </location>
</feature>
<organism evidence="2 3">
    <name type="scientific">Mycena rosella</name>
    <name type="common">Pink bonnet</name>
    <name type="synonym">Agaricus rosellus</name>
    <dbReference type="NCBI Taxonomy" id="1033263"/>
    <lineage>
        <taxon>Eukaryota</taxon>
        <taxon>Fungi</taxon>
        <taxon>Dikarya</taxon>
        <taxon>Basidiomycota</taxon>
        <taxon>Agaricomycotina</taxon>
        <taxon>Agaricomycetes</taxon>
        <taxon>Agaricomycetidae</taxon>
        <taxon>Agaricales</taxon>
        <taxon>Marasmiineae</taxon>
        <taxon>Mycenaceae</taxon>
        <taxon>Mycena</taxon>
    </lineage>
</organism>
<gene>
    <name evidence="2" type="ORF">B0H17DRAFT_1092925</name>
</gene>
<evidence type="ECO:0000313" key="3">
    <source>
        <dbReference type="Proteomes" id="UP001221757"/>
    </source>
</evidence>
<dbReference type="AlphaFoldDB" id="A0AAD7CXD5"/>
<dbReference type="Proteomes" id="UP001221757">
    <property type="component" value="Unassembled WGS sequence"/>
</dbReference>
<reference evidence="2" key="1">
    <citation type="submission" date="2023-03" db="EMBL/GenBank/DDBJ databases">
        <title>Massive genome expansion in bonnet fungi (Mycena s.s.) driven by repeated elements and novel gene families across ecological guilds.</title>
        <authorList>
            <consortium name="Lawrence Berkeley National Laboratory"/>
            <person name="Harder C.B."/>
            <person name="Miyauchi S."/>
            <person name="Viragh M."/>
            <person name="Kuo A."/>
            <person name="Thoen E."/>
            <person name="Andreopoulos B."/>
            <person name="Lu D."/>
            <person name="Skrede I."/>
            <person name="Drula E."/>
            <person name="Henrissat B."/>
            <person name="Morin E."/>
            <person name="Kohler A."/>
            <person name="Barry K."/>
            <person name="LaButti K."/>
            <person name="Morin E."/>
            <person name="Salamov A."/>
            <person name="Lipzen A."/>
            <person name="Mereny Z."/>
            <person name="Hegedus B."/>
            <person name="Baldrian P."/>
            <person name="Stursova M."/>
            <person name="Weitz H."/>
            <person name="Taylor A."/>
            <person name="Grigoriev I.V."/>
            <person name="Nagy L.G."/>
            <person name="Martin F."/>
            <person name="Kauserud H."/>
        </authorList>
    </citation>
    <scope>NUCLEOTIDE SEQUENCE</scope>
    <source>
        <strain evidence="2">CBHHK067</strain>
    </source>
</reference>
<sequence length="205" mass="21728">MRTQAGKKGKSCHLRSRKTCFNRRQMGKNWDGGILGENAEKRQKVLPVSGQRSGGGSVSLPVRPHVAVRGRRTIMSLALTSAGTFDSTSSARNSAVDSTLCSRGHAVVKKATKSASRGDGGGRTCSGVRPAGAQGRRSVGKGDVQLDERERVLDGLKIRYHRVLRVPRGIGRGAVDEDKVKGGNTGCEVADDGGDALGWDSVFLD</sequence>
<proteinExistence type="predicted"/>
<keyword evidence="3" id="KW-1185">Reference proteome</keyword>
<evidence type="ECO:0000256" key="1">
    <source>
        <dbReference type="SAM" id="MobiDB-lite"/>
    </source>
</evidence>
<name>A0AAD7CXD5_MYCRO</name>
<dbReference type="EMBL" id="JARKIE010000235">
    <property type="protein sequence ID" value="KAJ7663017.1"/>
    <property type="molecule type" value="Genomic_DNA"/>
</dbReference>
<comment type="caution">
    <text evidence="2">The sequence shown here is derived from an EMBL/GenBank/DDBJ whole genome shotgun (WGS) entry which is preliminary data.</text>
</comment>
<evidence type="ECO:0000313" key="2">
    <source>
        <dbReference type="EMBL" id="KAJ7663017.1"/>
    </source>
</evidence>
<protein>
    <submittedName>
        <fullName evidence="2">Uncharacterized protein</fullName>
    </submittedName>
</protein>
<accession>A0AAD7CXD5</accession>